<evidence type="ECO:0008006" key="4">
    <source>
        <dbReference type="Google" id="ProtNLM"/>
    </source>
</evidence>
<keyword evidence="1" id="KW-1133">Transmembrane helix</keyword>
<dbReference type="RefSeq" id="WP_192765760.1">
    <property type="nucleotide sequence ID" value="NZ_JADBEB010000001.1"/>
</dbReference>
<dbReference type="AlphaFoldDB" id="A0A927QVD2"/>
<keyword evidence="3" id="KW-1185">Reference proteome</keyword>
<accession>A0A927QVD2</accession>
<name>A0A927QVD2_9ACTN</name>
<evidence type="ECO:0000313" key="3">
    <source>
        <dbReference type="Proteomes" id="UP000649753"/>
    </source>
</evidence>
<evidence type="ECO:0000313" key="2">
    <source>
        <dbReference type="EMBL" id="MBE1485595.1"/>
    </source>
</evidence>
<proteinExistence type="predicted"/>
<reference evidence="2" key="1">
    <citation type="submission" date="2020-10" db="EMBL/GenBank/DDBJ databases">
        <title>Sequencing the genomes of 1000 actinobacteria strains.</title>
        <authorList>
            <person name="Klenk H.-P."/>
        </authorList>
    </citation>
    <scope>NUCLEOTIDE SEQUENCE</scope>
    <source>
        <strain evidence="2">DSM 46832</strain>
    </source>
</reference>
<keyword evidence="1" id="KW-0812">Transmembrane</keyword>
<sequence>MTAAETIEGVDRDWLDYATFGFTVVSGTGGLVGLFLAVKAYGVAHDSYKVARGQARKSFEIEVLRELDRLLPLDDNSVHEDPQDCSFLERMMSSEIRSGLLHIPPSELPFLAYLNRVEAKLMLVVDQDAAVKELDELLVNRDPHLANDSGRGILKRFRWALVVGLARKEIHAAIKARME</sequence>
<evidence type="ECO:0000256" key="1">
    <source>
        <dbReference type="SAM" id="Phobius"/>
    </source>
</evidence>
<gene>
    <name evidence="2" type="ORF">H4W31_001233</name>
</gene>
<keyword evidence="1" id="KW-0472">Membrane</keyword>
<dbReference type="EMBL" id="JADBEB010000001">
    <property type="protein sequence ID" value="MBE1485595.1"/>
    <property type="molecule type" value="Genomic_DNA"/>
</dbReference>
<dbReference type="Proteomes" id="UP000649753">
    <property type="component" value="Unassembled WGS sequence"/>
</dbReference>
<feature type="transmembrane region" description="Helical" evidence="1">
    <location>
        <begin position="20"/>
        <end position="42"/>
    </location>
</feature>
<organism evidence="2 3">
    <name type="scientific">Plantactinospora soyae</name>
    <dbReference type="NCBI Taxonomy" id="1544732"/>
    <lineage>
        <taxon>Bacteria</taxon>
        <taxon>Bacillati</taxon>
        <taxon>Actinomycetota</taxon>
        <taxon>Actinomycetes</taxon>
        <taxon>Micromonosporales</taxon>
        <taxon>Micromonosporaceae</taxon>
        <taxon>Plantactinospora</taxon>
    </lineage>
</organism>
<comment type="caution">
    <text evidence="2">The sequence shown here is derived from an EMBL/GenBank/DDBJ whole genome shotgun (WGS) entry which is preliminary data.</text>
</comment>
<protein>
    <recommendedName>
        <fullName evidence="4">DUF4760 domain-containing protein</fullName>
    </recommendedName>
</protein>